<gene>
    <name evidence="2" type="ORF">AB8Z38_34515</name>
</gene>
<evidence type="ECO:0000256" key="1">
    <source>
        <dbReference type="SAM" id="MobiDB-lite"/>
    </source>
</evidence>
<dbReference type="EMBL" id="CP165734">
    <property type="protein sequence ID" value="XDV57578.1"/>
    <property type="molecule type" value="Genomic_DNA"/>
</dbReference>
<protein>
    <submittedName>
        <fullName evidence="2">Uncharacterized protein</fullName>
    </submittedName>
</protein>
<dbReference type="RefSeq" id="WP_369722000.1">
    <property type="nucleotide sequence ID" value="NZ_CP165734.1"/>
</dbReference>
<sequence length="101" mass="11124">MGAIIKFGRRKERTSVASPSPPSASQILSNVAALLSQVERLEIHTAADMRQAFFLLELANTCIRLFIRQIDSPASRNLLLGQSARIDQLIEGVRTESGNLF</sequence>
<evidence type="ECO:0000313" key="2">
    <source>
        <dbReference type="EMBL" id="XDV57578.1"/>
    </source>
</evidence>
<organism evidence="2">
    <name type="scientific">Bradyrhizobium sp. LLZ17</name>
    <dbReference type="NCBI Taxonomy" id="3239388"/>
    <lineage>
        <taxon>Bacteria</taxon>
        <taxon>Pseudomonadati</taxon>
        <taxon>Pseudomonadota</taxon>
        <taxon>Alphaproteobacteria</taxon>
        <taxon>Hyphomicrobiales</taxon>
        <taxon>Nitrobacteraceae</taxon>
        <taxon>Bradyrhizobium</taxon>
    </lineage>
</organism>
<proteinExistence type="predicted"/>
<feature type="region of interest" description="Disordered" evidence="1">
    <location>
        <begin position="1"/>
        <end position="24"/>
    </location>
</feature>
<name>A0AB39XKK2_9BRAD</name>
<dbReference type="AlphaFoldDB" id="A0AB39XKK2"/>
<reference evidence="2" key="1">
    <citation type="submission" date="2024-08" db="EMBL/GenBank/DDBJ databases">
        <authorList>
            <person name="Chaddad Z."/>
            <person name="Lamrabet M."/>
            <person name="Bouhnik O."/>
            <person name="Alami S."/>
            <person name="Wipf D."/>
            <person name="Courty P.E."/>
            <person name="Missbah El Idrissi M."/>
        </authorList>
    </citation>
    <scope>NUCLEOTIDE SEQUENCE</scope>
    <source>
        <strain evidence="2">LLZ17</strain>
    </source>
</reference>
<accession>A0AB39XKK2</accession>